<keyword evidence="4" id="KW-1185">Reference proteome</keyword>
<feature type="compositionally biased region" description="Pro residues" evidence="1">
    <location>
        <begin position="49"/>
        <end position="58"/>
    </location>
</feature>
<accession>A0A8J5XC46</accession>
<dbReference type="OrthoDB" id="2121326at2759"/>
<dbReference type="Pfam" id="PF00085">
    <property type="entry name" value="Thioredoxin"/>
    <property type="match status" value="1"/>
</dbReference>
<dbReference type="GO" id="GO:0005737">
    <property type="term" value="C:cytoplasm"/>
    <property type="evidence" value="ECO:0007669"/>
    <property type="project" value="TreeGrafter"/>
</dbReference>
<feature type="compositionally biased region" description="Low complexity" evidence="1">
    <location>
        <begin position="61"/>
        <end position="71"/>
    </location>
</feature>
<evidence type="ECO:0000313" key="4">
    <source>
        <dbReference type="Proteomes" id="UP000751190"/>
    </source>
</evidence>
<evidence type="ECO:0000313" key="3">
    <source>
        <dbReference type="EMBL" id="KAG8462751.1"/>
    </source>
</evidence>
<proteinExistence type="predicted"/>
<dbReference type="SUPFAM" id="SSF52833">
    <property type="entry name" value="Thioredoxin-like"/>
    <property type="match status" value="1"/>
</dbReference>
<dbReference type="CDD" id="cd02947">
    <property type="entry name" value="TRX_family"/>
    <property type="match status" value="1"/>
</dbReference>
<dbReference type="PANTHER" id="PTHR45663:SF11">
    <property type="entry name" value="GEO12009P1"/>
    <property type="match status" value="1"/>
</dbReference>
<dbReference type="InterPro" id="IPR013766">
    <property type="entry name" value="Thioredoxin_domain"/>
</dbReference>
<reference evidence="3" key="1">
    <citation type="submission" date="2021-05" db="EMBL/GenBank/DDBJ databases">
        <title>The genome of the haptophyte Pavlova lutheri (Diacronema luteri, Pavlovales) - a model for lipid biosynthesis in eukaryotic algae.</title>
        <authorList>
            <person name="Hulatt C.J."/>
            <person name="Posewitz M.C."/>
        </authorList>
    </citation>
    <scope>NUCLEOTIDE SEQUENCE</scope>
    <source>
        <strain evidence="3">NIVA-4/92</strain>
    </source>
</reference>
<dbReference type="Gene3D" id="3.40.30.10">
    <property type="entry name" value="Glutaredoxin"/>
    <property type="match status" value="1"/>
</dbReference>
<evidence type="ECO:0000256" key="1">
    <source>
        <dbReference type="SAM" id="MobiDB-lite"/>
    </source>
</evidence>
<organism evidence="3 4">
    <name type="scientific">Diacronema lutheri</name>
    <name type="common">Unicellular marine alga</name>
    <name type="synonym">Monochrysis lutheri</name>
    <dbReference type="NCBI Taxonomy" id="2081491"/>
    <lineage>
        <taxon>Eukaryota</taxon>
        <taxon>Haptista</taxon>
        <taxon>Haptophyta</taxon>
        <taxon>Pavlovophyceae</taxon>
        <taxon>Pavlovales</taxon>
        <taxon>Pavlovaceae</taxon>
        <taxon>Diacronema</taxon>
    </lineage>
</organism>
<dbReference type="OMA" id="QPRNMSM"/>
<dbReference type="GO" id="GO:0015035">
    <property type="term" value="F:protein-disulfide reductase activity"/>
    <property type="evidence" value="ECO:0007669"/>
    <property type="project" value="TreeGrafter"/>
</dbReference>
<dbReference type="PANTHER" id="PTHR45663">
    <property type="entry name" value="GEO12009P1"/>
    <property type="match status" value="1"/>
</dbReference>
<feature type="region of interest" description="Disordered" evidence="1">
    <location>
        <begin position="41"/>
        <end position="75"/>
    </location>
</feature>
<dbReference type="PROSITE" id="PS51352">
    <property type="entry name" value="THIOREDOXIN_2"/>
    <property type="match status" value="1"/>
</dbReference>
<comment type="caution">
    <text evidence="3">The sequence shown here is derived from an EMBL/GenBank/DDBJ whole genome shotgun (WGS) entry which is preliminary data.</text>
</comment>
<dbReference type="GO" id="GO:0006950">
    <property type="term" value="P:response to stress"/>
    <property type="evidence" value="ECO:0007669"/>
    <property type="project" value="UniProtKB-ARBA"/>
</dbReference>
<dbReference type="InterPro" id="IPR036249">
    <property type="entry name" value="Thioredoxin-like_sf"/>
</dbReference>
<name>A0A8J5XC46_DIALT</name>
<dbReference type="Gene3D" id="1.25.40.10">
    <property type="entry name" value="Tetratricopeptide repeat domain"/>
    <property type="match status" value="1"/>
</dbReference>
<gene>
    <name evidence="3" type="ORF">KFE25_004727</name>
</gene>
<dbReference type="Pfam" id="PF14561">
    <property type="entry name" value="TPR_20"/>
    <property type="match status" value="1"/>
</dbReference>
<dbReference type="EMBL" id="JAGTXO010000019">
    <property type="protein sequence ID" value="KAG8462751.1"/>
    <property type="molecule type" value="Genomic_DNA"/>
</dbReference>
<dbReference type="Proteomes" id="UP000751190">
    <property type="component" value="Unassembled WGS sequence"/>
</dbReference>
<dbReference type="AlphaFoldDB" id="A0A8J5XC46"/>
<protein>
    <recommendedName>
        <fullName evidence="2">Thioredoxin domain-containing protein</fullName>
    </recommendedName>
</protein>
<dbReference type="InterPro" id="IPR011990">
    <property type="entry name" value="TPR-like_helical_dom_sf"/>
</dbReference>
<evidence type="ECO:0000259" key="2">
    <source>
        <dbReference type="PROSITE" id="PS51352"/>
    </source>
</evidence>
<sequence>MLHSLRHARLLGARPLGGGRRCASSALSRVARLGPPLGPVASRRLAAGAPPPPRPPGAPGGRAAQSAAPGAPGVPGGGGATAAIVEVDTASFEALVVKASLADPPVGGAVIVDAYADWCGPCKSLTPKLERLVLAQRGAVRLAKLNVDNNPELAQSLQIKSLPTVLLVHKGKLVDSFTGALADAQLVAFVQRAAELGGGAASAERALADAAVALEAGELERAQALYSALGQLPEHAADAAAGLALCAVRAGDGATARTLAATLVEHFKADAQRPLVRQALAQVELLVEGADADGADGADGSVASLRARVAAELTNLEAKQQLATRLVATGEQAEAIELCIEIIKQDKAWNEGAGKVLLMKIFDSLGNGHALTKRGRRKLANLLFN</sequence>
<feature type="domain" description="Thioredoxin" evidence="2">
    <location>
        <begin position="57"/>
        <end position="195"/>
    </location>
</feature>